<dbReference type="EMBL" id="JACIDW010000011">
    <property type="protein sequence ID" value="MBB3965727.1"/>
    <property type="molecule type" value="Genomic_DNA"/>
</dbReference>
<keyword evidence="1" id="KW-1133">Transmembrane helix</keyword>
<keyword evidence="1" id="KW-0812">Transmembrane</keyword>
<feature type="transmembrane region" description="Helical" evidence="1">
    <location>
        <begin position="125"/>
        <end position="144"/>
    </location>
</feature>
<feature type="transmembrane region" description="Helical" evidence="1">
    <location>
        <begin position="16"/>
        <end position="39"/>
    </location>
</feature>
<comment type="caution">
    <text evidence="2">The sequence shown here is derived from an EMBL/GenBank/DDBJ whole genome shotgun (WGS) entry which is preliminary data.</text>
</comment>
<name>A0A7W6GC43_9HYPH</name>
<organism evidence="2 3">
    <name type="scientific">Rhizobium metallidurans</name>
    <dbReference type="NCBI Taxonomy" id="1265931"/>
    <lineage>
        <taxon>Bacteria</taxon>
        <taxon>Pseudomonadati</taxon>
        <taxon>Pseudomonadota</taxon>
        <taxon>Alphaproteobacteria</taxon>
        <taxon>Hyphomicrobiales</taxon>
        <taxon>Rhizobiaceae</taxon>
        <taxon>Rhizobium/Agrobacterium group</taxon>
        <taxon>Rhizobium</taxon>
    </lineage>
</organism>
<keyword evidence="3" id="KW-1185">Reference proteome</keyword>
<gene>
    <name evidence="2" type="ORF">GGQ67_003402</name>
</gene>
<proteinExistence type="predicted"/>
<dbReference type="AlphaFoldDB" id="A0A7W6GC43"/>
<feature type="transmembrane region" description="Helical" evidence="1">
    <location>
        <begin position="97"/>
        <end position="118"/>
    </location>
</feature>
<dbReference type="Proteomes" id="UP000582090">
    <property type="component" value="Unassembled WGS sequence"/>
</dbReference>
<protein>
    <submittedName>
        <fullName evidence="2">FtsH-binding integral membrane protein</fullName>
    </submittedName>
</protein>
<dbReference type="RefSeq" id="WP_183901271.1">
    <property type="nucleotide sequence ID" value="NZ_JACIDW010000011.1"/>
</dbReference>
<feature type="transmembrane region" description="Helical" evidence="1">
    <location>
        <begin position="164"/>
        <end position="180"/>
    </location>
</feature>
<evidence type="ECO:0000313" key="2">
    <source>
        <dbReference type="EMBL" id="MBB3965727.1"/>
    </source>
</evidence>
<evidence type="ECO:0000256" key="1">
    <source>
        <dbReference type="SAM" id="Phobius"/>
    </source>
</evidence>
<accession>A0A7W6GC43</accession>
<sequence length="198" mass="22070">MIQEFSWRPGIGDPTVVGWFTVALYLLAGVTCWRTAGFAGSRHLPGSTEAATWRMISVAFFCLGVNKQLDLQSAFTQIGRMIALSGGWYEQRRTVQLYFILAIAVVGIVVTSVVLFRVRRSPRELMLALAGSMLVLGYVVIRAGSFQHVDRFIGSRVLAFKWNWILEVAGILIVITASEWRRATIARQSHDLASGLRH</sequence>
<evidence type="ECO:0000313" key="3">
    <source>
        <dbReference type="Proteomes" id="UP000582090"/>
    </source>
</evidence>
<reference evidence="2 3" key="1">
    <citation type="submission" date="2020-08" db="EMBL/GenBank/DDBJ databases">
        <title>Genomic Encyclopedia of Type Strains, Phase IV (KMG-IV): sequencing the most valuable type-strain genomes for metagenomic binning, comparative biology and taxonomic classification.</title>
        <authorList>
            <person name="Goeker M."/>
        </authorList>
    </citation>
    <scope>NUCLEOTIDE SEQUENCE [LARGE SCALE GENOMIC DNA]</scope>
    <source>
        <strain evidence="2 3">DSM 26575</strain>
    </source>
</reference>
<keyword evidence="1" id="KW-0472">Membrane</keyword>